<keyword evidence="6" id="KW-0456">Lyase</keyword>
<dbReference type="GO" id="GO:0006096">
    <property type="term" value="P:glycolytic process"/>
    <property type="evidence" value="ECO:0007669"/>
    <property type="project" value="UniProtKB-UniPathway"/>
</dbReference>
<dbReference type="EC" id="4.2.1.11" evidence="3"/>
<dbReference type="SUPFAM" id="SSF54826">
    <property type="entry name" value="Enolase N-terminal domain-like"/>
    <property type="match status" value="1"/>
</dbReference>
<dbReference type="GO" id="GO:0000015">
    <property type="term" value="C:phosphopyruvate hydratase complex"/>
    <property type="evidence" value="ECO:0007669"/>
    <property type="project" value="InterPro"/>
</dbReference>
<feature type="domain" description="Enolase N-terminal" evidence="8">
    <location>
        <begin position="4"/>
        <end position="132"/>
    </location>
</feature>
<proteinExistence type="inferred from homology"/>
<dbReference type="Gene3D" id="3.30.390.10">
    <property type="entry name" value="Enolase-like, N-terminal domain"/>
    <property type="match status" value="1"/>
</dbReference>
<dbReference type="AlphaFoldDB" id="A0A5J4TKR5"/>
<keyword evidence="4" id="KW-0460">Magnesium</keyword>
<dbReference type="EMBL" id="SNRW01030028">
    <property type="protein sequence ID" value="KAA6358333.1"/>
    <property type="molecule type" value="Genomic_DNA"/>
</dbReference>
<evidence type="ECO:0000256" key="4">
    <source>
        <dbReference type="ARBA" id="ARBA00022842"/>
    </source>
</evidence>
<dbReference type="PANTHER" id="PTHR11902:SF1">
    <property type="entry name" value="ENOLASE"/>
    <property type="match status" value="1"/>
</dbReference>
<comment type="similarity">
    <text evidence="2">Belongs to the enolase family.</text>
</comment>
<gene>
    <name evidence="9" type="ORF">EZS28_046140</name>
</gene>
<evidence type="ECO:0000256" key="3">
    <source>
        <dbReference type="ARBA" id="ARBA00012058"/>
    </source>
</evidence>
<organism evidence="9 10">
    <name type="scientific">Streblomastix strix</name>
    <dbReference type="NCBI Taxonomy" id="222440"/>
    <lineage>
        <taxon>Eukaryota</taxon>
        <taxon>Metamonada</taxon>
        <taxon>Preaxostyla</taxon>
        <taxon>Oxymonadida</taxon>
        <taxon>Streblomastigidae</taxon>
        <taxon>Streblomastix</taxon>
    </lineage>
</organism>
<name>A0A5J4TKR5_9EUKA</name>
<dbReference type="InterPro" id="IPR020810">
    <property type="entry name" value="Enolase_C"/>
</dbReference>
<dbReference type="SUPFAM" id="SSF51604">
    <property type="entry name" value="Enolase C-terminal domain-like"/>
    <property type="match status" value="1"/>
</dbReference>
<dbReference type="InterPro" id="IPR029017">
    <property type="entry name" value="Enolase-like_N"/>
</dbReference>
<dbReference type="Gene3D" id="3.20.20.120">
    <property type="entry name" value="Enolase-like C-terminal domain"/>
    <property type="match status" value="1"/>
</dbReference>
<sequence length="266" mass="28508">MSNIKYLIARQIIDSRGIPTLECDVITSHALYRASVPAGAEVGQFEAAELRDEGDEYDGKSVHRAIEQINTVIAPALIGKSVLDQKAIDDLLKELDGTENKSKLGSNTLLAVSIAVCRAGAGERGIPLYRYCAELAQVNLPRIPIPCFNIINGGKHSGNKLPFQEIMIAPTIAENFAEAVAMGCEVYVTAKGIIKELYGIEATNVGNEAGFVPPVGSVKEALDIVTDAIQSSGYKDRFAIIIDVAANHFVQGEGGLQFVIQLLILI</sequence>
<reference evidence="9 10" key="1">
    <citation type="submission" date="2019-03" db="EMBL/GenBank/DDBJ databases">
        <title>Single cell metagenomics reveals metabolic interactions within the superorganism composed of flagellate Streblomastix strix and complex community of Bacteroidetes bacteria on its surface.</title>
        <authorList>
            <person name="Treitli S.C."/>
            <person name="Kolisko M."/>
            <person name="Husnik F."/>
            <person name="Keeling P."/>
            <person name="Hampl V."/>
        </authorList>
    </citation>
    <scope>NUCLEOTIDE SEQUENCE [LARGE SCALE GENOMIC DNA]</scope>
    <source>
        <strain evidence="9">ST1C</strain>
    </source>
</reference>
<dbReference type="GO" id="GO:0000287">
    <property type="term" value="F:magnesium ion binding"/>
    <property type="evidence" value="ECO:0007669"/>
    <property type="project" value="InterPro"/>
</dbReference>
<dbReference type="PANTHER" id="PTHR11902">
    <property type="entry name" value="ENOLASE"/>
    <property type="match status" value="1"/>
</dbReference>
<keyword evidence="5" id="KW-0324">Glycolysis</keyword>
<evidence type="ECO:0000313" key="10">
    <source>
        <dbReference type="Proteomes" id="UP000324800"/>
    </source>
</evidence>
<dbReference type="Proteomes" id="UP000324800">
    <property type="component" value="Unassembled WGS sequence"/>
</dbReference>
<accession>A0A5J4TKR5</accession>
<evidence type="ECO:0000259" key="8">
    <source>
        <dbReference type="SMART" id="SM01193"/>
    </source>
</evidence>
<dbReference type="InterPro" id="IPR036849">
    <property type="entry name" value="Enolase-like_C_sf"/>
</dbReference>
<dbReference type="OrthoDB" id="1739814at2759"/>
<comment type="caution">
    <text evidence="9">The sequence shown here is derived from an EMBL/GenBank/DDBJ whole genome shotgun (WGS) entry which is preliminary data.</text>
</comment>
<feature type="domain" description="Enolase C-terminal TIM barrel" evidence="7">
    <location>
        <begin position="140"/>
        <end position="266"/>
    </location>
</feature>
<dbReference type="GO" id="GO:0004634">
    <property type="term" value="F:phosphopyruvate hydratase activity"/>
    <property type="evidence" value="ECO:0007669"/>
    <property type="project" value="UniProtKB-EC"/>
</dbReference>
<dbReference type="InterPro" id="IPR020811">
    <property type="entry name" value="Enolase_N"/>
</dbReference>
<dbReference type="InterPro" id="IPR000941">
    <property type="entry name" value="Enolase"/>
</dbReference>
<protein>
    <recommendedName>
        <fullName evidence="3">phosphopyruvate hydratase</fullName>
        <ecNumber evidence="3">4.2.1.11</ecNumber>
    </recommendedName>
</protein>
<evidence type="ECO:0000256" key="2">
    <source>
        <dbReference type="ARBA" id="ARBA00009604"/>
    </source>
</evidence>
<dbReference type="SMART" id="SM01192">
    <property type="entry name" value="Enolase_C"/>
    <property type="match status" value="1"/>
</dbReference>
<evidence type="ECO:0000256" key="1">
    <source>
        <dbReference type="ARBA" id="ARBA00005031"/>
    </source>
</evidence>
<evidence type="ECO:0000259" key="7">
    <source>
        <dbReference type="SMART" id="SM01192"/>
    </source>
</evidence>
<evidence type="ECO:0000256" key="6">
    <source>
        <dbReference type="ARBA" id="ARBA00023239"/>
    </source>
</evidence>
<dbReference type="UniPathway" id="UPA00109">
    <property type="reaction ID" value="UER00187"/>
</dbReference>
<comment type="pathway">
    <text evidence="1">Carbohydrate degradation; glycolysis; pyruvate from D-glyceraldehyde 3-phosphate: step 4/5.</text>
</comment>
<dbReference type="Pfam" id="PF03952">
    <property type="entry name" value="Enolase_N"/>
    <property type="match status" value="1"/>
</dbReference>
<dbReference type="PRINTS" id="PR00148">
    <property type="entry name" value="ENOLASE"/>
</dbReference>
<dbReference type="Pfam" id="PF00113">
    <property type="entry name" value="Enolase_C"/>
    <property type="match status" value="1"/>
</dbReference>
<evidence type="ECO:0000313" key="9">
    <source>
        <dbReference type="EMBL" id="KAA6358333.1"/>
    </source>
</evidence>
<dbReference type="SMART" id="SM01193">
    <property type="entry name" value="Enolase_N"/>
    <property type="match status" value="1"/>
</dbReference>
<evidence type="ECO:0000256" key="5">
    <source>
        <dbReference type="ARBA" id="ARBA00023152"/>
    </source>
</evidence>